<proteinExistence type="predicted"/>
<dbReference type="EMBL" id="LR134405">
    <property type="protein sequence ID" value="VEH67238.1"/>
    <property type="molecule type" value="Genomic_DNA"/>
</dbReference>
<dbReference type="AlphaFoldDB" id="A0A448MQ25"/>
<dbReference type="KEGG" id="rpne:NCTC8284_02424"/>
<name>A0A448MQ25_9PAST</name>
<evidence type="ECO:0000313" key="1">
    <source>
        <dbReference type="EMBL" id="VEH67238.1"/>
    </source>
</evidence>
<sequence length="115" mass="12439">MATKYKWLNGYTTSLNAKLSSTDGILPIDDAALLASKLDTDHSYLVINDGNGAEIVKAIAFGNQVKIERGKDGTEAKAFPAGSCVKWEFTESAFNDLGCPSEEKVIVAVNKRREV</sequence>
<reference evidence="1 2" key="1">
    <citation type="submission" date="2018-12" db="EMBL/GenBank/DDBJ databases">
        <authorList>
            <consortium name="Pathogen Informatics"/>
        </authorList>
    </citation>
    <scope>NUCLEOTIDE SEQUENCE [LARGE SCALE GENOMIC DNA]</scope>
    <source>
        <strain evidence="1 2">NCTC8284</strain>
    </source>
</reference>
<gene>
    <name evidence="1" type="ORF">NCTC8284_02424</name>
</gene>
<organism evidence="1 2">
    <name type="scientific">Rodentibacter pneumotropicus</name>
    <dbReference type="NCBI Taxonomy" id="758"/>
    <lineage>
        <taxon>Bacteria</taxon>
        <taxon>Pseudomonadati</taxon>
        <taxon>Pseudomonadota</taxon>
        <taxon>Gammaproteobacteria</taxon>
        <taxon>Pasteurellales</taxon>
        <taxon>Pasteurellaceae</taxon>
        <taxon>Rodentibacter</taxon>
    </lineage>
</organism>
<protein>
    <submittedName>
        <fullName evidence="1">Uncharacterized protein</fullName>
    </submittedName>
</protein>
<evidence type="ECO:0000313" key="2">
    <source>
        <dbReference type="Proteomes" id="UP000278733"/>
    </source>
</evidence>
<dbReference type="Proteomes" id="UP000278733">
    <property type="component" value="Chromosome"/>
</dbReference>
<accession>A0A448MQ25</accession>